<name>T1HF33_RHOPR</name>
<evidence type="ECO:0000313" key="1">
    <source>
        <dbReference type="EnsemblMetazoa" id="RPRC002655-PA"/>
    </source>
</evidence>
<evidence type="ECO:0000313" key="2">
    <source>
        <dbReference type="Proteomes" id="UP000015103"/>
    </source>
</evidence>
<keyword evidence="2" id="KW-1185">Reference proteome</keyword>
<dbReference type="EnsemblMetazoa" id="RPRC002655-RA">
    <property type="protein sequence ID" value="RPRC002655-PA"/>
    <property type="gene ID" value="RPRC002655"/>
</dbReference>
<dbReference type="EMBL" id="ACPB03007592">
    <property type="status" value="NOT_ANNOTATED_CDS"/>
    <property type="molecule type" value="Genomic_DNA"/>
</dbReference>
<protein>
    <submittedName>
        <fullName evidence="1">Uncharacterized protein</fullName>
    </submittedName>
</protein>
<dbReference type="AlphaFoldDB" id="T1HF33"/>
<reference evidence="1" key="1">
    <citation type="submission" date="2015-05" db="UniProtKB">
        <authorList>
            <consortium name="EnsemblMetazoa"/>
        </authorList>
    </citation>
    <scope>IDENTIFICATION</scope>
</reference>
<dbReference type="HOGENOM" id="CLU_2725366_0_0_1"/>
<accession>T1HF33</accession>
<sequence>MESKCNRIGMKVKKNLCISSQLFADDQVVIAGDVDVAAYLLRKLAEEYERWGISLNITKTEHLSQRIELKEK</sequence>
<dbReference type="InParanoid" id="T1HF33"/>
<dbReference type="VEuPathDB" id="VectorBase:RPRC002655"/>
<dbReference type="Proteomes" id="UP000015103">
    <property type="component" value="Unassembled WGS sequence"/>
</dbReference>
<proteinExistence type="predicted"/>
<organism evidence="1 2">
    <name type="scientific">Rhodnius prolixus</name>
    <name type="common">Triatomid bug</name>
    <dbReference type="NCBI Taxonomy" id="13249"/>
    <lineage>
        <taxon>Eukaryota</taxon>
        <taxon>Metazoa</taxon>
        <taxon>Ecdysozoa</taxon>
        <taxon>Arthropoda</taxon>
        <taxon>Hexapoda</taxon>
        <taxon>Insecta</taxon>
        <taxon>Pterygota</taxon>
        <taxon>Neoptera</taxon>
        <taxon>Paraneoptera</taxon>
        <taxon>Hemiptera</taxon>
        <taxon>Heteroptera</taxon>
        <taxon>Panheteroptera</taxon>
        <taxon>Cimicomorpha</taxon>
        <taxon>Reduviidae</taxon>
        <taxon>Triatominae</taxon>
        <taxon>Rhodnius</taxon>
    </lineage>
</organism>